<organism evidence="1 2">
    <name type="scientific">Pisolithus tinctorius Marx 270</name>
    <dbReference type="NCBI Taxonomy" id="870435"/>
    <lineage>
        <taxon>Eukaryota</taxon>
        <taxon>Fungi</taxon>
        <taxon>Dikarya</taxon>
        <taxon>Basidiomycota</taxon>
        <taxon>Agaricomycotina</taxon>
        <taxon>Agaricomycetes</taxon>
        <taxon>Agaricomycetidae</taxon>
        <taxon>Boletales</taxon>
        <taxon>Sclerodermatineae</taxon>
        <taxon>Pisolithaceae</taxon>
        <taxon>Pisolithus</taxon>
    </lineage>
</organism>
<dbReference type="STRING" id="870435.A0A0C3IEU3"/>
<reference evidence="1 2" key="1">
    <citation type="submission" date="2014-04" db="EMBL/GenBank/DDBJ databases">
        <authorList>
            <consortium name="DOE Joint Genome Institute"/>
            <person name="Kuo A."/>
            <person name="Kohler A."/>
            <person name="Costa M.D."/>
            <person name="Nagy L.G."/>
            <person name="Floudas D."/>
            <person name="Copeland A."/>
            <person name="Barry K.W."/>
            <person name="Cichocki N."/>
            <person name="Veneault-Fourrey C."/>
            <person name="LaButti K."/>
            <person name="Lindquist E.A."/>
            <person name="Lipzen A."/>
            <person name="Lundell T."/>
            <person name="Morin E."/>
            <person name="Murat C."/>
            <person name="Sun H."/>
            <person name="Tunlid A."/>
            <person name="Henrissat B."/>
            <person name="Grigoriev I.V."/>
            <person name="Hibbett D.S."/>
            <person name="Martin F."/>
            <person name="Nordberg H.P."/>
            <person name="Cantor M.N."/>
            <person name="Hua S.X."/>
        </authorList>
    </citation>
    <scope>NUCLEOTIDE SEQUENCE [LARGE SCALE GENOMIC DNA]</scope>
    <source>
        <strain evidence="1 2">Marx 270</strain>
    </source>
</reference>
<protein>
    <submittedName>
        <fullName evidence="1">Uncharacterized protein</fullName>
    </submittedName>
</protein>
<name>A0A0C3IEU3_PISTI</name>
<feature type="non-terminal residue" evidence="1">
    <location>
        <position position="1"/>
    </location>
</feature>
<proteinExistence type="predicted"/>
<evidence type="ECO:0000313" key="1">
    <source>
        <dbReference type="EMBL" id="KIN95562.1"/>
    </source>
</evidence>
<feature type="non-terminal residue" evidence="1">
    <location>
        <position position="74"/>
    </location>
</feature>
<dbReference type="HOGENOM" id="CLU_180954_0_0_1"/>
<reference evidence="2" key="2">
    <citation type="submission" date="2015-01" db="EMBL/GenBank/DDBJ databases">
        <title>Evolutionary Origins and Diversification of the Mycorrhizal Mutualists.</title>
        <authorList>
            <consortium name="DOE Joint Genome Institute"/>
            <consortium name="Mycorrhizal Genomics Consortium"/>
            <person name="Kohler A."/>
            <person name="Kuo A."/>
            <person name="Nagy L.G."/>
            <person name="Floudas D."/>
            <person name="Copeland A."/>
            <person name="Barry K.W."/>
            <person name="Cichocki N."/>
            <person name="Veneault-Fourrey C."/>
            <person name="LaButti K."/>
            <person name="Lindquist E.A."/>
            <person name="Lipzen A."/>
            <person name="Lundell T."/>
            <person name="Morin E."/>
            <person name="Murat C."/>
            <person name="Riley R."/>
            <person name="Ohm R."/>
            <person name="Sun H."/>
            <person name="Tunlid A."/>
            <person name="Henrissat B."/>
            <person name="Grigoriev I.V."/>
            <person name="Hibbett D.S."/>
            <person name="Martin F."/>
        </authorList>
    </citation>
    <scope>NUCLEOTIDE SEQUENCE [LARGE SCALE GENOMIC DNA]</scope>
    <source>
        <strain evidence="2">Marx 270</strain>
    </source>
</reference>
<keyword evidence="2" id="KW-1185">Reference proteome</keyword>
<evidence type="ECO:0000313" key="2">
    <source>
        <dbReference type="Proteomes" id="UP000054217"/>
    </source>
</evidence>
<dbReference type="AlphaFoldDB" id="A0A0C3IEU3"/>
<dbReference type="Proteomes" id="UP000054217">
    <property type="component" value="Unassembled WGS sequence"/>
</dbReference>
<gene>
    <name evidence="1" type="ORF">M404DRAFT_92697</name>
</gene>
<dbReference type="EMBL" id="KN832064">
    <property type="protein sequence ID" value="KIN95562.1"/>
    <property type="molecule type" value="Genomic_DNA"/>
</dbReference>
<dbReference type="InParanoid" id="A0A0C3IEU3"/>
<dbReference type="OrthoDB" id="2660902at2759"/>
<accession>A0A0C3IEU3</accession>
<sequence>NVLLGQMGAGCTYEDLVGSSSTKNIICMQTFFTSEFPWWWGLHGWRCTNPAYNSTWSAADSGQDFARCMVELFK</sequence>